<evidence type="ECO:0000256" key="15">
    <source>
        <dbReference type="HAMAP-Rule" id="MF_00688"/>
    </source>
</evidence>
<reference evidence="17" key="1">
    <citation type="submission" date="2017-09" db="EMBL/GenBank/DDBJ databases">
        <title>The Reconstruction of 2,631 Draft Metagenome-Assembled Genomes from the Global Oceans.</title>
        <authorList>
            <person name="Tully B.J."/>
            <person name="Graham E.D."/>
            <person name="Heidelberg J.F."/>
        </authorList>
    </citation>
    <scope>NUCLEOTIDE SEQUENCE [LARGE SCALE GENOMIC DNA]</scope>
</reference>
<protein>
    <recommendedName>
        <fullName evidence="11 15">Leucyl/phenylalanyl-tRNA--protein transferase</fullName>
        <ecNumber evidence="10 15">2.3.2.6</ecNumber>
    </recommendedName>
    <alternativeName>
        <fullName evidence="12 15">L/F-transferase</fullName>
    </alternativeName>
    <alternativeName>
        <fullName evidence="13 15">Leucyltransferase</fullName>
    </alternativeName>
    <alternativeName>
        <fullName evidence="14 15">Phenyalanyltransferase</fullName>
    </alternativeName>
</protein>
<dbReference type="AlphaFoldDB" id="A0A2D6YL69"/>
<comment type="similarity">
    <text evidence="9 15">Belongs to the L/F-transferase family.</text>
</comment>
<organism evidence="16 17">
    <name type="scientific">SAR324 cluster bacterium</name>
    <dbReference type="NCBI Taxonomy" id="2024889"/>
    <lineage>
        <taxon>Bacteria</taxon>
        <taxon>Deltaproteobacteria</taxon>
        <taxon>SAR324 cluster</taxon>
    </lineage>
</organism>
<dbReference type="GO" id="GO:0008914">
    <property type="term" value="F:leucyl-tRNA--protein transferase activity"/>
    <property type="evidence" value="ECO:0007669"/>
    <property type="project" value="UniProtKB-UniRule"/>
</dbReference>
<gene>
    <name evidence="15" type="primary">aat</name>
    <name evidence="16" type="ORF">CMN54_10960</name>
</gene>
<evidence type="ECO:0000313" key="16">
    <source>
        <dbReference type="EMBL" id="MAH63943.1"/>
    </source>
</evidence>
<comment type="catalytic activity">
    <reaction evidence="5 15">
        <text>L-phenylalanyl-tRNA(Phe) + an N-terminal L-alpha-aminoacyl-[protein] = an N-terminal L-phenylalanyl-L-alpha-aminoacyl-[protein] + tRNA(Phe)</text>
        <dbReference type="Rhea" id="RHEA:43632"/>
        <dbReference type="Rhea" id="RHEA-COMP:9668"/>
        <dbReference type="Rhea" id="RHEA-COMP:9699"/>
        <dbReference type="Rhea" id="RHEA-COMP:10636"/>
        <dbReference type="Rhea" id="RHEA-COMP:10637"/>
        <dbReference type="ChEBI" id="CHEBI:78442"/>
        <dbReference type="ChEBI" id="CHEBI:78531"/>
        <dbReference type="ChEBI" id="CHEBI:78597"/>
        <dbReference type="ChEBI" id="CHEBI:83561"/>
        <dbReference type="EC" id="2.3.2.6"/>
    </reaction>
</comment>
<evidence type="ECO:0000256" key="8">
    <source>
        <dbReference type="ARBA" id="ARBA00054043"/>
    </source>
</evidence>
<comment type="function">
    <text evidence="8 15">Functions in the N-end rule pathway of protein degradation where it conjugates Leu, Phe and, less efficiently, Met from aminoacyl-tRNAs to the N-termini of proteins containing an N-terminal arginine or lysine.</text>
</comment>
<dbReference type="HAMAP" id="MF_00688">
    <property type="entry name" value="Leu_Phe_trans"/>
    <property type="match status" value="1"/>
</dbReference>
<dbReference type="InterPro" id="IPR042203">
    <property type="entry name" value="Leu/Phe-tRNA_Trfase_C"/>
</dbReference>
<evidence type="ECO:0000256" key="10">
    <source>
        <dbReference type="ARBA" id="ARBA00066767"/>
    </source>
</evidence>
<accession>A0A2D6YL69</accession>
<keyword evidence="3 15" id="KW-0808">Transferase</keyword>
<proteinExistence type="inferred from homology"/>
<dbReference type="NCBIfam" id="TIGR00667">
    <property type="entry name" value="aat"/>
    <property type="match status" value="1"/>
</dbReference>
<evidence type="ECO:0000256" key="1">
    <source>
        <dbReference type="ARBA" id="ARBA00004496"/>
    </source>
</evidence>
<dbReference type="FunFam" id="3.30.70.3550:FF:000001">
    <property type="entry name" value="Leucyl/phenylalanyl-tRNA--protein transferase"/>
    <property type="match status" value="1"/>
</dbReference>
<comment type="catalytic activity">
    <reaction evidence="7 15">
        <text>N-terminal L-lysyl-[protein] + L-leucyl-tRNA(Leu) = N-terminal L-leucyl-L-lysyl-[protein] + tRNA(Leu) + H(+)</text>
        <dbReference type="Rhea" id="RHEA:12340"/>
        <dbReference type="Rhea" id="RHEA-COMP:9613"/>
        <dbReference type="Rhea" id="RHEA-COMP:9622"/>
        <dbReference type="Rhea" id="RHEA-COMP:12670"/>
        <dbReference type="Rhea" id="RHEA-COMP:12671"/>
        <dbReference type="ChEBI" id="CHEBI:15378"/>
        <dbReference type="ChEBI" id="CHEBI:65249"/>
        <dbReference type="ChEBI" id="CHEBI:78442"/>
        <dbReference type="ChEBI" id="CHEBI:78494"/>
        <dbReference type="ChEBI" id="CHEBI:133043"/>
        <dbReference type="EC" id="2.3.2.6"/>
    </reaction>
</comment>
<evidence type="ECO:0000256" key="13">
    <source>
        <dbReference type="ARBA" id="ARBA00077165"/>
    </source>
</evidence>
<dbReference type="PANTHER" id="PTHR30098:SF2">
    <property type="entry name" value="LEUCYL_PHENYLALANYL-TRNA--PROTEIN TRANSFERASE"/>
    <property type="match status" value="1"/>
</dbReference>
<evidence type="ECO:0000256" key="12">
    <source>
        <dbReference type="ARBA" id="ARBA00077136"/>
    </source>
</evidence>
<dbReference type="InterPro" id="IPR004616">
    <property type="entry name" value="Leu/Phe-tRNA_Trfase"/>
</dbReference>
<dbReference type="Proteomes" id="UP000226525">
    <property type="component" value="Unassembled WGS sequence"/>
</dbReference>
<evidence type="ECO:0000313" key="17">
    <source>
        <dbReference type="Proteomes" id="UP000226525"/>
    </source>
</evidence>
<evidence type="ECO:0000256" key="11">
    <source>
        <dbReference type="ARBA" id="ARBA00074372"/>
    </source>
</evidence>
<dbReference type="Gene3D" id="3.40.630.70">
    <property type="entry name" value="Leucyl/phenylalanyl-tRNA-protein transferase, C-terminal domain"/>
    <property type="match status" value="1"/>
</dbReference>
<evidence type="ECO:0000256" key="9">
    <source>
        <dbReference type="ARBA" id="ARBA00061535"/>
    </source>
</evidence>
<keyword evidence="2 15" id="KW-0963">Cytoplasm</keyword>
<dbReference type="EC" id="2.3.2.6" evidence="10 15"/>
<dbReference type="Gene3D" id="3.30.70.3550">
    <property type="entry name" value="Leucyl/phenylalanyl-tRNA-protein transferase, N-terminal domain"/>
    <property type="match status" value="1"/>
</dbReference>
<dbReference type="PANTHER" id="PTHR30098">
    <property type="entry name" value="LEUCYL/PHENYLALANYL-TRNA--PROTEIN TRANSFERASE"/>
    <property type="match status" value="1"/>
</dbReference>
<name>A0A2D6YL69_9DELT</name>
<evidence type="ECO:0000256" key="14">
    <source>
        <dbReference type="ARBA" id="ARBA00083640"/>
    </source>
</evidence>
<evidence type="ECO:0000256" key="5">
    <source>
        <dbReference type="ARBA" id="ARBA00050607"/>
    </source>
</evidence>
<dbReference type="InterPro" id="IPR042221">
    <property type="entry name" value="Leu/Phe-tRNA_Trfase_N"/>
</dbReference>
<dbReference type="InterPro" id="IPR016181">
    <property type="entry name" value="Acyl_CoA_acyltransferase"/>
</dbReference>
<keyword evidence="4 15" id="KW-0012">Acyltransferase</keyword>
<sequence>MPIYQLHPNILQFPSPDEAEPSGLLAVGGDLSSDRILVAYQQGIFPWYEEGQPLLWWSPDPRLVLFPDKIHITRSLAKVLRNRPHQVQYDTHFAEVIDQCATTRAFEGTWITGAMKRAYIQLHEQGFAHSIEVWEEDILVGGLYGISLGHCFFGESMFSKRSNASKVALVSLSKFAMEQGLRFIDCQVTTDHLLSLGAEEMRRKDFLEMLQQELNFPTLRGRWIAT</sequence>
<comment type="caution">
    <text evidence="16">The sequence shown here is derived from an EMBL/GenBank/DDBJ whole genome shotgun (WGS) entry which is preliminary data.</text>
</comment>
<comment type="subcellular location">
    <subcellularLocation>
        <location evidence="1 15">Cytoplasm</location>
    </subcellularLocation>
</comment>
<dbReference type="Pfam" id="PF03588">
    <property type="entry name" value="Leu_Phe_trans"/>
    <property type="match status" value="1"/>
</dbReference>
<evidence type="ECO:0000256" key="4">
    <source>
        <dbReference type="ARBA" id="ARBA00023315"/>
    </source>
</evidence>
<dbReference type="SUPFAM" id="SSF55729">
    <property type="entry name" value="Acyl-CoA N-acyltransferases (Nat)"/>
    <property type="match status" value="1"/>
</dbReference>
<evidence type="ECO:0000256" key="2">
    <source>
        <dbReference type="ARBA" id="ARBA00022490"/>
    </source>
</evidence>
<evidence type="ECO:0000256" key="3">
    <source>
        <dbReference type="ARBA" id="ARBA00022679"/>
    </source>
</evidence>
<evidence type="ECO:0000256" key="7">
    <source>
        <dbReference type="ARBA" id="ARBA00051538"/>
    </source>
</evidence>
<comment type="catalytic activity">
    <reaction evidence="6 15">
        <text>N-terminal L-arginyl-[protein] + L-leucyl-tRNA(Leu) = N-terminal L-leucyl-L-arginyl-[protein] + tRNA(Leu) + H(+)</text>
        <dbReference type="Rhea" id="RHEA:50416"/>
        <dbReference type="Rhea" id="RHEA-COMP:9613"/>
        <dbReference type="Rhea" id="RHEA-COMP:9622"/>
        <dbReference type="Rhea" id="RHEA-COMP:12672"/>
        <dbReference type="Rhea" id="RHEA-COMP:12673"/>
        <dbReference type="ChEBI" id="CHEBI:15378"/>
        <dbReference type="ChEBI" id="CHEBI:64719"/>
        <dbReference type="ChEBI" id="CHEBI:78442"/>
        <dbReference type="ChEBI" id="CHEBI:78494"/>
        <dbReference type="ChEBI" id="CHEBI:133044"/>
        <dbReference type="EC" id="2.3.2.6"/>
    </reaction>
</comment>
<dbReference type="GO" id="GO:0030163">
    <property type="term" value="P:protein catabolic process"/>
    <property type="evidence" value="ECO:0007669"/>
    <property type="project" value="UniProtKB-UniRule"/>
</dbReference>
<dbReference type="EMBL" id="NZEX01000124">
    <property type="protein sequence ID" value="MAH63943.1"/>
    <property type="molecule type" value="Genomic_DNA"/>
</dbReference>
<evidence type="ECO:0000256" key="6">
    <source>
        <dbReference type="ARBA" id="ARBA00050652"/>
    </source>
</evidence>
<dbReference type="GO" id="GO:0005737">
    <property type="term" value="C:cytoplasm"/>
    <property type="evidence" value="ECO:0007669"/>
    <property type="project" value="UniProtKB-SubCell"/>
</dbReference>